<feature type="region of interest" description="Disordered" evidence="1">
    <location>
        <begin position="17"/>
        <end position="171"/>
    </location>
</feature>
<feature type="region of interest" description="Disordered" evidence="1">
    <location>
        <begin position="284"/>
        <end position="332"/>
    </location>
</feature>
<sequence length="332" mass="36346">MKRASERNAAATCAVCALAQPRRTKHSTQETCGRWMPPTEPWGPHSATPHGGGGGGDGDGDGGDGESSPDSVPRPTQIWQRREQLPARTLPHPIPYSTHNPSSPQHPRISCEGLDRSISAWGEGRRLPSTGHEQGRHRRPRNRRQQLFQNSPDQRRPPGHTSVPQDPAAAAHHTKRLVLLNNGTLQCKRRCARPARSVPPTAREQWPKPSLAVFQQRGSAMDASRTLVSKTPAPTESPKTDPYYLTPPGPQSAISDMDVTTITSYQLPATSYQLRLPTRSTGPTYRLCPPPLTSEASSTVTTHRCVKPRTCRKERPVPPARSAQESNGSKEV</sequence>
<evidence type="ECO:0000313" key="2">
    <source>
        <dbReference type="EMBL" id="KAF1990379.1"/>
    </source>
</evidence>
<keyword evidence="3" id="KW-1185">Reference proteome</keyword>
<evidence type="ECO:0000313" key="3">
    <source>
        <dbReference type="Proteomes" id="UP000800041"/>
    </source>
</evidence>
<proteinExistence type="predicted"/>
<feature type="compositionally biased region" description="Polar residues" evidence="1">
    <location>
        <begin position="323"/>
        <end position="332"/>
    </location>
</feature>
<accession>A0A6G1HBI8</accession>
<reference evidence="2" key="1">
    <citation type="journal article" date="2020" name="Stud. Mycol.">
        <title>101 Dothideomycetes genomes: a test case for predicting lifestyles and emergence of pathogens.</title>
        <authorList>
            <person name="Haridas S."/>
            <person name="Albert R."/>
            <person name="Binder M."/>
            <person name="Bloem J."/>
            <person name="Labutti K."/>
            <person name="Salamov A."/>
            <person name="Andreopoulos B."/>
            <person name="Baker S."/>
            <person name="Barry K."/>
            <person name="Bills G."/>
            <person name="Bluhm B."/>
            <person name="Cannon C."/>
            <person name="Castanera R."/>
            <person name="Culley D."/>
            <person name="Daum C."/>
            <person name="Ezra D."/>
            <person name="Gonzalez J."/>
            <person name="Henrissat B."/>
            <person name="Kuo A."/>
            <person name="Liang C."/>
            <person name="Lipzen A."/>
            <person name="Lutzoni F."/>
            <person name="Magnuson J."/>
            <person name="Mondo S."/>
            <person name="Nolan M."/>
            <person name="Ohm R."/>
            <person name="Pangilinan J."/>
            <person name="Park H.-J."/>
            <person name="Ramirez L."/>
            <person name="Alfaro M."/>
            <person name="Sun H."/>
            <person name="Tritt A."/>
            <person name="Yoshinaga Y."/>
            <person name="Zwiers L.-H."/>
            <person name="Turgeon B."/>
            <person name="Goodwin S."/>
            <person name="Spatafora J."/>
            <person name="Crous P."/>
            <person name="Grigoriev I."/>
        </authorList>
    </citation>
    <scope>NUCLEOTIDE SEQUENCE</scope>
    <source>
        <strain evidence="2">CBS 113979</strain>
    </source>
</reference>
<gene>
    <name evidence="2" type="ORF">K402DRAFT_401225</name>
</gene>
<dbReference type="AlphaFoldDB" id="A0A6G1HBI8"/>
<name>A0A6G1HBI8_9PEZI</name>
<dbReference type="EMBL" id="ML977142">
    <property type="protein sequence ID" value="KAF1990379.1"/>
    <property type="molecule type" value="Genomic_DNA"/>
</dbReference>
<dbReference type="Proteomes" id="UP000800041">
    <property type="component" value="Unassembled WGS sequence"/>
</dbReference>
<feature type="compositionally biased region" description="Basic residues" evidence="1">
    <location>
        <begin position="135"/>
        <end position="144"/>
    </location>
</feature>
<protein>
    <submittedName>
        <fullName evidence="2">Uncharacterized protein</fullName>
    </submittedName>
</protein>
<organism evidence="2 3">
    <name type="scientific">Aulographum hederae CBS 113979</name>
    <dbReference type="NCBI Taxonomy" id="1176131"/>
    <lineage>
        <taxon>Eukaryota</taxon>
        <taxon>Fungi</taxon>
        <taxon>Dikarya</taxon>
        <taxon>Ascomycota</taxon>
        <taxon>Pezizomycotina</taxon>
        <taxon>Dothideomycetes</taxon>
        <taxon>Pleosporomycetidae</taxon>
        <taxon>Aulographales</taxon>
        <taxon>Aulographaceae</taxon>
    </lineage>
</organism>
<evidence type="ECO:0000256" key="1">
    <source>
        <dbReference type="SAM" id="MobiDB-lite"/>
    </source>
</evidence>